<dbReference type="EMBL" id="QYUK01000011">
    <property type="protein sequence ID" value="RJF89374.1"/>
    <property type="molecule type" value="Genomic_DNA"/>
</dbReference>
<proteinExistence type="predicted"/>
<dbReference type="Proteomes" id="UP000284605">
    <property type="component" value="Unassembled WGS sequence"/>
</dbReference>
<protein>
    <submittedName>
        <fullName evidence="1">DUF1302 family protein</fullName>
    </submittedName>
</protein>
<keyword evidence="2" id="KW-1185">Reference proteome</keyword>
<dbReference type="Pfam" id="PF06980">
    <property type="entry name" value="DUF1302"/>
    <property type="match status" value="1"/>
</dbReference>
<dbReference type="AlphaFoldDB" id="A0A418WH57"/>
<organism evidence="1 2">
    <name type="scientific">Oleomonas cavernae</name>
    <dbReference type="NCBI Taxonomy" id="2320859"/>
    <lineage>
        <taxon>Bacteria</taxon>
        <taxon>Pseudomonadati</taxon>
        <taxon>Pseudomonadota</taxon>
        <taxon>Alphaproteobacteria</taxon>
        <taxon>Acetobacterales</taxon>
        <taxon>Acetobacteraceae</taxon>
        <taxon>Oleomonas</taxon>
    </lineage>
</organism>
<sequence length="626" mass="69197">MKKKSSAMRMVASMTATGALIGLVVPALAIDFTISGFIQHQIAVKLSDKENENNQSGDPYNGKQVPLEPMGLDLSSLAAVNNLLTGLSLPPLSSVTNPLFGQAVSIPPTGYRDVASPTNDFNHFMTRLEVNMGAMIDANWSASLTMRAVYEWNPYHDVSDVNFYETQFRDGGGGTPLEYADKNFMIDFPVAKINFTSGPLVVQVGNQVIAWGEAVFFRVMDVPNGLDLRRHLILDPALEEFSDKRVPGLGIRASYQVTPDWEVEAFIQKFEPTIYPNPSTPYNIIPDQFTLHERYKGIADDVWNVGGRIRGQLGNLGLQFFAVSRHNPDGAIRWTKSGVNKDISPLLPGSGAVAAETPFERDEARGVKSQEEWFHYAGNVRLNGVTALNSAVDDFQPATGSLTAYNVGDSQSLAAAELDTFFWLSGGLRGHIERVFPYENVFGASINYVFDGEPGSFLEQLITRVEFSYTPNKVFTAPSLSKGFQVEDEWAAAAVVEKWYRWSEDFPAAYLVAQYLYKSAGDIFGRSLDGFGGTDGGPPGKGLEDYHAVAFAGFQPSPSLEWRFEWAVLYDLRGGFYVQPGVRWKPDDKWQVDLHASVFAGDRDNYNALSTLDFADEVSLRVTYQF</sequence>
<dbReference type="RefSeq" id="WP_119781116.1">
    <property type="nucleotide sequence ID" value="NZ_QYUK01000011.1"/>
</dbReference>
<name>A0A418WH57_9PROT</name>
<accession>A0A418WH57</accession>
<evidence type="ECO:0000313" key="2">
    <source>
        <dbReference type="Proteomes" id="UP000284605"/>
    </source>
</evidence>
<dbReference type="InterPro" id="IPR010727">
    <property type="entry name" value="DUF1302"/>
</dbReference>
<dbReference type="OrthoDB" id="9763101at2"/>
<comment type="caution">
    <text evidence="1">The sequence shown here is derived from an EMBL/GenBank/DDBJ whole genome shotgun (WGS) entry which is preliminary data.</text>
</comment>
<evidence type="ECO:0000313" key="1">
    <source>
        <dbReference type="EMBL" id="RJF89374.1"/>
    </source>
</evidence>
<reference evidence="1 2" key="1">
    <citation type="submission" date="2018-09" db="EMBL/GenBank/DDBJ databases">
        <authorList>
            <person name="Zhu H."/>
        </authorList>
    </citation>
    <scope>NUCLEOTIDE SEQUENCE [LARGE SCALE GENOMIC DNA]</scope>
    <source>
        <strain evidence="1 2">K1W22B-8</strain>
    </source>
</reference>
<gene>
    <name evidence="1" type="ORF">D3874_22340</name>
</gene>